<dbReference type="AlphaFoldDB" id="A0A2G8S3M2"/>
<name>A0A2G8S3M2_9APHY</name>
<sequence>MAAGTRYWIPLEYAQNPFVCGVIGGPSLGQALRHMPTLRSISVLTRERAVHGLSWTTVKTILSLPQIQEVSITGLLLCPSKLPHDDYRLDSWAPLTSFHYEVFSNRIDGMKTRQNYPFPSEEEVLLLVLSRIHTSLEKLVLSTEPAPLLAMSQWTWPRLRELRLRGERRSLPPVPYMTLLSAMPNLRTLILEFTLVSEECTHAGPLWPPGSHMPFPWPDLTHLSVANPNPSDELYRYLPPSVRVLSLCCRPHKSEKAWISTLLIYTVHVYEYPVLTSAEMLGILENCHLPHLTRLEIEYEVREREGELDLLRRLGSMFPQLTWLQIHRYRAATPSGGPGDIPPLASQMQAGAGLASAGELDFIDDIAQALSHLPRLHTICAHLDLPQQPKIQDNYPFYYNRAKIDEYTKTLRDVTHCLARTIPSLETLYFWRPRRTGHIEWAPFEVVRADGAAKDDFEIRCPEDVRTYGGPQYPVIPMPDLYGVDP</sequence>
<evidence type="ECO:0008006" key="3">
    <source>
        <dbReference type="Google" id="ProtNLM"/>
    </source>
</evidence>
<comment type="caution">
    <text evidence="1">The sequence shown here is derived from an EMBL/GenBank/DDBJ whole genome shotgun (WGS) entry which is preliminary data.</text>
</comment>
<evidence type="ECO:0000313" key="2">
    <source>
        <dbReference type="Proteomes" id="UP000230002"/>
    </source>
</evidence>
<keyword evidence="2" id="KW-1185">Reference proteome</keyword>
<dbReference type="SUPFAM" id="SSF52047">
    <property type="entry name" value="RNI-like"/>
    <property type="match status" value="1"/>
</dbReference>
<gene>
    <name evidence="1" type="ORF">GSI_09486</name>
</gene>
<reference evidence="1 2" key="1">
    <citation type="journal article" date="2015" name="Sci. Rep.">
        <title>Chromosome-level genome map provides insights into diverse defense mechanisms in the medicinal fungus Ganoderma sinense.</title>
        <authorList>
            <person name="Zhu Y."/>
            <person name="Xu J."/>
            <person name="Sun C."/>
            <person name="Zhou S."/>
            <person name="Xu H."/>
            <person name="Nelson D.R."/>
            <person name="Qian J."/>
            <person name="Song J."/>
            <person name="Luo H."/>
            <person name="Xiang L."/>
            <person name="Li Y."/>
            <person name="Xu Z."/>
            <person name="Ji A."/>
            <person name="Wang L."/>
            <person name="Lu S."/>
            <person name="Hayward A."/>
            <person name="Sun W."/>
            <person name="Li X."/>
            <person name="Schwartz D.C."/>
            <person name="Wang Y."/>
            <person name="Chen S."/>
        </authorList>
    </citation>
    <scope>NUCLEOTIDE SEQUENCE [LARGE SCALE GENOMIC DNA]</scope>
    <source>
        <strain evidence="1 2">ZZ0214-1</strain>
    </source>
</reference>
<accession>A0A2G8S3M2</accession>
<dbReference type="EMBL" id="AYKW01000024">
    <property type="protein sequence ID" value="PIL28335.1"/>
    <property type="molecule type" value="Genomic_DNA"/>
</dbReference>
<evidence type="ECO:0000313" key="1">
    <source>
        <dbReference type="EMBL" id="PIL28335.1"/>
    </source>
</evidence>
<dbReference type="Proteomes" id="UP000230002">
    <property type="component" value="Unassembled WGS sequence"/>
</dbReference>
<proteinExistence type="predicted"/>
<dbReference type="Gene3D" id="3.80.10.10">
    <property type="entry name" value="Ribonuclease Inhibitor"/>
    <property type="match status" value="1"/>
</dbReference>
<organism evidence="1 2">
    <name type="scientific">Ganoderma sinense ZZ0214-1</name>
    <dbReference type="NCBI Taxonomy" id="1077348"/>
    <lineage>
        <taxon>Eukaryota</taxon>
        <taxon>Fungi</taxon>
        <taxon>Dikarya</taxon>
        <taxon>Basidiomycota</taxon>
        <taxon>Agaricomycotina</taxon>
        <taxon>Agaricomycetes</taxon>
        <taxon>Polyporales</taxon>
        <taxon>Polyporaceae</taxon>
        <taxon>Ganoderma</taxon>
    </lineage>
</organism>
<dbReference type="InterPro" id="IPR032675">
    <property type="entry name" value="LRR_dom_sf"/>
</dbReference>
<protein>
    <recommendedName>
        <fullName evidence="3">F-box domain-containing protein</fullName>
    </recommendedName>
</protein>